<organism evidence="2 3">
    <name type="scientific">Elliptochloris bilobata</name>
    <dbReference type="NCBI Taxonomy" id="381761"/>
    <lineage>
        <taxon>Eukaryota</taxon>
        <taxon>Viridiplantae</taxon>
        <taxon>Chlorophyta</taxon>
        <taxon>core chlorophytes</taxon>
        <taxon>Trebouxiophyceae</taxon>
        <taxon>Trebouxiophyceae incertae sedis</taxon>
        <taxon>Elliptochloris clade</taxon>
        <taxon>Elliptochloris</taxon>
    </lineage>
</organism>
<dbReference type="EMBL" id="JALJOU010000082">
    <property type="protein sequence ID" value="KAK9822835.1"/>
    <property type="molecule type" value="Genomic_DNA"/>
</dbReference>
<dbReference type="AlphaFoldDB" id="A0AAW1QN12"/>
<sequence>MTALQAKVNPREDAEITSSGPRAWARETSPACRRLARPRLRHAHRRAPQQQPLQCQGRARAQEMTSAAALTRRGAMQRPTQARCRRPFLRRRLRQARQAARCKSALEKVLQRRSAQLDAACECVCEPWEDFLSALLSPLVAQAVALNPGAHAALPLEVAAEAAGMRSLRCSRRATALRWRARRRQRWR</sequence>
<evidence type="ECO:0000256" key="1">
    <source>
        <dbReference type="SAM" id="MobiDB-lite"/>
    </source>
</evidence>
<keyword evidence="3" id="KW-1185">Reference proteome</keyword>
<dbReference type="Proteomes" id="UP001445335">
    <property type="component" value="Unassembled WGS sequence"/>
</dbReference>
<comment type="caution">
    <text evidence="2">The sequence shown here is derived from an EMBL/GenBank/DDBJ whole genome shotgun (WGS) entry which is preliminary data.</text>
</comment>
<evidence type="ECO:0000313" key="2">
    <source>
        <dbReference type="EMBL" id="KAK9822835.1"/>
    </source>
</evidence>
<reference evidence="2 3" key="1">
    <citation type="journal article" date="2024" name="Nat. Commun.">
        <title>Phylogenomics reveals the evolutionary origins of lichenization in chlorophyte algae.</title>
        <authorList>
            <person name="Puginier C."/>
            <person name="Libourel C."/>
            <person name="Otte J."/>
            <person name="Skaloud P."/>
            <person name="Haon M."/>
            <person name="Grisel S."/>
            <person name="Petersen M."/>
            <person name="Berrin J.G."/>
            <person name="Delaux P.M."/>
            <person name="Dal Grande F."/>
            <person name="Keller J."/>
        </authorList>
    </citation>
    <scope>NUCLEOTIDE SEQUENCE [LARGE SCALE GENOMIC DNA]</scope>
    <source>
        <strain evidence="2 3">SAG 245.80</strain>
    </source>
</reference>
<evidence type="ECO:0000313" key="3">
    <source>
        <dbReference type="Proteomes" id="UP001445335"/>
    </source>
</evidence>
<feature type="region of interest" description="Disordered" evidence="1">
    <location>
        <begin position="1"/>
        <end position="29"/>
    </location>
</feature>
<proteinExistence type="predicted"/>
<gene>
    <name evidence="2" type="ORF">WJX81_000284</name>
</gene>
<name>A0AAW1QN12_9CHLO</name>
<protein>
    <submittedName>
        <fullName evidence="2">Uncharacterized protein</fullName>
    </submittedName>
</protein>
<accession>A0AAW1QN12</accession>